<reference evidence="2" key="1">
    <citation type="submission" date="2022-04" db="EMBL/GenBank/DDBJ databases">
        <title>Genomic comparison of 19 strains of Xanthomonas nasturtii, a newly emerging watercress pathogen.</title>
        <authorList>
            <person name="Harrison J."/>
            <person name="Greer S."/>
            <person name="Hussain R."/>
            <person name="Lascelles D."/>
            <person name="Roberts M."/>
            <person name="Carter B."/>
            <person name="Bryning A."/>
            <person name="Carroll S."/>
            <person name="Aspin A."/>
            <person name="Cruz L."/>
            <person name="Cruz J."/>
            <person name="Grant M."/>
            <person name="Vicente J."/>
            <person name="Studholme D.J."/>
        </authorList>
    </citation>
    <scope>NUCLEOTIDE SEQUENCE</scope>
    <source>
        <strain evidence="2">10016B</strain>
    </source>
</reference>
<feature type="region of interest" description="Disordered" evidence="1">
    <location>
        <begin position="1"/>
        <end position="28"/>
    </location>
</feature>
<evidence type="ECO:0000256" key="1">
    <source>
        <dbReference type="SAM" id="MobiDB-lite"/>
    </source>
</evidence>
<name>A0ABT0LXZ8_9XANT</name>
<accession>A0ABT0LXZ8</accession>
<dbReference type="RefSeq" id="WP_249048648.1">
    <property type="nucleotide sequence ID" value="NZ_JAMBEC010000113.1"/>
</dbReference>
<protein>
    <submittedName>
        <fullName evidence="2">Uncharacterized protein</fullName>
    </submittedName>
</protein>
<feature type="compositionally biased region" description="Low complexity" evidence="1">
    <location>
        <begin position="1"/>
        <end position="22"/>
    </location>
</feature>
<evidence type="ECO:0000313" key="3">
    <source>
        <dbReference type="Proteomes" id="UP001167357"/>
    </source>
</evidence>
<dbReference type="Proteomes" id="UP001167357">
    <property type="component" value="Unassembled WGS sequence"/>
</dbReference>
<comment type="caution">
    <text evidence="2">The sequence shown here is derived from an EMBL/GenBank/DDBJ whole genome shotgun (WGS) entry which is preliminary data.</text>
</comment>
<gene>
    <name evidence="2" type="ORF">M3O51_21380</name>
</gene>
<evidence type="ECO:0000313" key="2">
    <source>
        <dbReference type="EMBL" id="MCL1553769.1"/>
    </source>
</evidence>
<organism evidence="2 3">
    <name type="scientific">Xanthomonas nasturtii</name>
    <dbReference type="NCBI Taxonomy" id="1843581"/>
    <lineage>
        <taxon>Bacteria</taxon>
        <taxon>Pseudomonadati</taxon>
        <taxon>Pseudomonadota</taxon>
        <taxon>Gammaproteobacteria</taxon>
        <taxon>Lysobacterales</taxon>
        <taxon>Lysobacteraceae</taxon>
        <taxon>Xanthomonas</taxon>
    </lineage>
</organism>
<sequence>MNISDAAGPSSSTASTASPTHSGRSHEQLIKMMEKHISLALAAFRASAQ</sequence>
<keyword evidence="3" id="KW-1185">Reference proteome</keyword>
<dbReference type="EMBL" id="JAMBED010000120">
    <property type="protein sequence ID" value="MCL1553769.1"/>
    <property type="molecule type" value="Genomic_DNA"/>
</dbReference>
<proteinExistence type="predicted"/>